<dbReference type="PATRIC" id="fig|1111454.3.peg.115"/>
<dbReference type="Pfam" id="PF12900">
    <property type="entry name" value="Pyridox_ox_2"/>
    <property type="match status" value="1"/>
</dbReference>
<dbReference type="PANTHER" id="PTHR34071:SF2">
    <property type="entry name" value="FLAVIN-NUCLEOTIDE-BINDING PROTEIN"/>
    <property type="match status" value="1"/>
</dbReference>
<dbReference type="EMBL" id="AWXA01000004">
    <property type="protein sequence ID" value="ERT62436.1"/>
    <property type="molecule type" value="Genomic_DNA"/>
</dbReference>
<accession>U7UT14</accession>
<evidence type="ECO:0000313" key="1">
    <source>
        <dbReference type="EMBL" id="ERT62436.1"/>
    </source>
</evidence>
<dbReference type="InterPro" id="IPR012349">
    <property type="entry name" value="Split_barrel_FMN-bd"/>
</dbReference>
<protein>
    <submittedName>
        <fullName evidence="1">Putative 5-nitroimidazole resistance protein NimA</fullName>
    </submittedName>
</protein>
<comment type="caution">
    <text evidence="1">The sequence shown here is derived from an EMBL/GenBank/DDBJ whole genome shotgun (WGS) entry which is preliminary data.</text>
</comment>
<dbReference type="PANTHER" id="PTHR34071">
    <property type="entry name" value="5-NITROIMIDAZOLE ANTIBIOTICS RESISTANCE PROTEIN, NIMA-FAMILY-RELATED PROTEIN-RELATED"/>
    <property type="match status" value="1"/>
</dbReference>
<proteinExistence type="predicted"/>
<gene>
    <name evidence="1" type="ORF">HMPREF1250_1291</name>
</gene>
<reference evidence="1 2" key="1">
    <citation type="submission" date="2013-09" db="EMBL/GenBank/DDBJ databases">
        <authorList>
            <person name="Durkin A.S."/>
            <person name="Haft D.R."/>
            <person name="McCorrison J."/>
            <person name="Torralba M."/>
            <person name="Gillis M."/>
            <person name="Haft D.H."/>
            <person name="Methe B."/>
            <person name="Sutton G."/>
            <person name="Nelson K.E."/>
        </authorList>
    </citation>
    <scope>NUCLEOTIDE SEQUENCE [LARGE SCALE GENOMIC DNA]</scope>
    <source>
        <strain evidence="1 2">BV3C16-1</strain>
    </source>
</reference>
<dbReference type="AlphaFoldDB" id="U7UT14"/>
<dbReference type="RefSeq" id="WP_023052610.1">
    <property type="nucleotide sequence ID" value="NZ_AWXA01000004.1"/>
</dbReference>
<dbReference type="InterPro" id="IPR024747">
    <property type="entry name" value="Pyridox_Oxase-rel"/>
</dbReference>
<keyword evidence="2" id="KW-1185">Reference proteome</keyword>
<dbReference type="Gene3D" id="2.30.110.10">
    <property type="entry name" value="Electron Transport, Fmn-binding Protein, Chain A"/>
    <property type="match status" value="1"/>
</dbReference>
<evidence type="ECO:0000313" key="2">
    <source>
        <dbReference type="Proteomes" id="UP000017090"/>
    </source>
</evidence>
<dbReference type="Proteomes" id="UP000017090">
    <property type="component" value="Unassembled WGS sequence"/>
</dbReference>
<sequence>MRRKDRELSAEEGMAILRDGEYGVLSTQGDEYPYGVPMSYVTDGKAIYLHGAAARGLWSRNMEAHETVSFTVVGATEVLPAAFSTNYSSVIVFGRATRIEGEEKRKALQLFVAKYSPAFREEGARYIEKAAAATGVYKITIDFLTAKSRR</sequence>
<organism evidence="1 2">
    <name type="scientific">Megasphaera vaginalis</name>
    <name type="common">ex Srinivasan et al. 2021</name>
    <dbReference type="NCBI Taxonomy" id="1111454"/>
    <lineage>
        <taxon>Bacteria</taxon>
        <taxon>Bacillati</taxon>
        <taxon>Bacillota</taxon>
        <taxon>Negativicutes</taxon>
        <taxon>Veillonellales</taxon>
        <taxon>Veillonellaceae</taxon>
        <taxon>Megasphaera</taxon>
    </lineage>
</organism>
<dbReference type="OrthoDB" id="9794935at2"/>
<dbReference type="eggNOG" id="COG3467">
    <property type="taxonomic scope" value="Bacteria"/>
</dbReference>
<name>U7UT14_9FIRM</name>
<dbReference type="SUPFAM" id="SSF50475">
    <property type="entry name" value="FMN-binding split barrel"/>
    <property type="match status" value="1"/>
</dbReference>
<dbReference type="STRING" id="1111454.HMPREF1250_1291"/>